<evidence type="ECO:0000313" key="7">
    <source>
        <dbReference type="Proteomes" id="UP000244898"/>
    </source>
</evidence>
<comment type="similarity">
    <text evidence="1">Belongs to the sulfatase family.</text>
</comment>
<dbReference type="RefSeq" id="WP_108786359.1">
    <property type="nucleotide sequence ID" value="NZ_ONZG01000003.1"/>
</dbReference>
<evidence type="ECO:0000256" key="3">
    <source>
        <dbReference type="ARBA" id="ARBA00022801"/>
    </source>
</evidence>
<keyword evidence="2" id="KW-0479">Metal-binding</keyword>
<dbReference type="PROSITE" id="PS00149">
    <property type="entry name" value="SULFATASE_2"/>
    <property type="match status" value="1"/>
</dbReference>
<evidence type="ECO:0000256" key="4">
    <source>
        <dbReference type="ARBA" id="ARBA00022837"/>
    </source>
</evidence>
<dbReference type="PANTHER" id="PTHR42693:SF53">
    <property type="entry name" value="ENDO-4-O-SULFATASE"/>
    <property type="match status" value="1"/>
</dbReference>
<dbReference type="Proteomes" id="UP000244898">
    <property type="component" value="Unassembled WGS sequence"/>
</dbReference>
<organism evidence="6 7">
    <name type="scientific">Falsiruegeria mediterranea M17</name>
    <dbReference type="NCBI Taxonomy" id="1200281"/>
    <lineage>
        <taxon>Bacteria</taxon>
        <taxon>Pseudomonadati</taxon>
        <taxon>Pseudomonadota</taxon>
        <taxon>Alphaproteobacteria</taxon>
        <taxon>Rhodobacterales</taxon>
        <taxon>Roseobacteraceae</taxon>
        <taxon>Falsiruegeria</taxon>
    </lineage>
</organism>
<evidence type="ECO:0000259" key="5">
    <source>
        <dbReference type="Pfam" id="PF00884"/>
    </source>
</evidence>
<feature type="domain" description="Sulfatase N-terminal" evidence="5">
    <location>
        <begin position="4"/>
        <end position="352"/>
    </location>
</feature>
<evidence type="ECO:0000313" key="6">
    <source>
        <dbReference type="EMBL" id="SPJ28108.1"/>
    </source>
</evidence>
<proteinExistence type="inferred from homology"/>
<dbReference type="InterPro" id="IPR024607">
    <property type="entry name" value="Sulfatase_CS"/>
</dbReference>
<dbReference type="GO" id="GO:0046872">
    <property type="term" value="F:metal ion binding"/>
    <property type="evidence" value="ECO:0007669"/>
    <property type="project" value="UniProtKB-KW"/>
</dbReference>
<dbReference type="GO" id="GO:0004065">
    <property type="term" value="F:arylsulfatase activity"/>
    <property type="evidence" value="ECO:0007669"/>
    <property type="project" value="TreeGrafter"/>
</dbReference>
<evidence type="ECO:0000256" key="2">
    <source>
        <dbReference type="ARBA" id="ARBA00022723"/>
    </source>
</evidence>
<keyword evidence="3 6" id="KW-0378">Hydrolase</keyword>
<evidence type="ECO:0000256" key="1">
    <source>
        <dbReference type="ARBA" id="ARBA00008779"/>
    </source>
</evidence>
<name>A0A2R8C6S9_9RHOB</name>
<accession>A0A2R8C6S9</accession>
<dbReference type="Pfam" id="PF00884">
    <property type="entry name" value="Sulfatase"/>
    <property type="match status" value="1"/>
</dbReference>
<sequence>MTRPNIILFMSDNQPADLLGCYGNDEVQTPHLDQLAARGVRFQNAYCVNAMCSPCRASVLTGLMPSQHGIHNWLDDRLIDQWPKNWSAIGAYNNIPSIIKQAGYTTALIGKFHLGVPFVPQLAFDHWVTFPHGHTTSFYDNDVIDQEERYRFAGHTVDFFTDKTIEFLEHQAGEDNPFFAFVPYNGPYGHWPAIKGRPDFEFADLYDNADMHSIPREGLASEVLDRFGLRVSEGGVREQFKGPLLLPNNVESLRNYFAQTSLIDSGVGRILETLERLGMDENTIVIYTSDHGFSLGHNGIWGHGAAAFPASAHRPSYHIPMIMAGGDIVQDDVCEGLSSQIDLFPTLASLVGAPEVGPSLPSSARDLGPALRGEILEGADAVFFEQEETRAVRTQEWLYAMRFQGAPSYPMKDELYRLTDDPNEKQNLIDQPELSGVISDLQCQVTSFFDTYSAPEYDLWRRGSAKSNVTYQRLWQDAWGDDWRPDFSN</sequence>
<dbReference type="InterPro" id="IPR050738">
    <property type="entry name" value="Sulfatase"/>
</dbReference>
<dbReference type="Gene3D" id="3.40.720.10">
    <property type="entry name" value="Alkaline Phosphatase, subunit A"/>
    <property type="match status" value="1"/>
</dbReference>
<dbReference type="EMBL" id="ONZG01000003">
    <property type="protein sequence ID" value="SPJ28108.1"/>
    <property type="molecule type" value="Genomic_DNA"/>
</dbReference>
<dbReference type="PANTHER" id="PTHR42693">
    <property type="entry name" value="ARYLSULFATASE FAMILY MEMBER"/>
    <property type="match status" value="1"/>
</dbReference>
<dbReference type="GO" id="GO:0047753">
    <property type="term" value="F:choline-sulfatase activity"/>
    <property type="evidence" value="ECO:0007669"/>
    <property type="project" value="UniProtKB-EC"/>
</dbReference>
<reference evidence="7" key="1">
    <citation type="submission" date="2018-03" db="EMBL/GenBank/DDBJ databases">
        <authorList>
            <person name="Rodrigo-Torres L."/>
            <person name="Arahal R. D."/>
            <person name="Lucena T."/>
        </authorList>
    </citation>
    <scope>NUCLEOTIDE SEQUENCE [LARGE SCALE GENOMIC DNA]</scope>
    <source>
        <strain evidence="7">CECT 7615</strain>
    </source>
</reference>
<dbReference type="InterPro" id="IPR000917">
    <property type="entry name" value="Sulfatase_N"/>
</dbReference>
<keyword evidence="7" id="KW-1185">Reference proteome</keyword>
<dbReference type="OrthoDB" id="9803751at2"/>
<keyword evidence="4" id="KW-0106">Calcium</keyword>
<dbReference type="SUPFAM" id="SSF53649">
    <property type="entry name" value="Alkaline phosphatase-like"/>
    <property type="match status" value="1"/>
</dbReference>
<dbReference type="AlphaFoldDB" id="A0A2R8C6S9"/>
<dbReference type="InterPro" id="IPR017850">
    <property type="entry name" value="Alkaline_phosphatase_core_sf"/>
</dbReference>
<protein>
    <submittedName>
        <fullName evidence="6">Choline-sulfatase</fullName>
        <ecNumber evidence="6">3.1.6.6</ecNumber>
    </submittedName>
</protein>
<gene>
    <name evidence="6" type="primary">betC_1</name>
    <name evidence="6" type="ORF">TRM7615_01604</name>
</gene>
<dbReference type="EC" id="3.1.6.6" evidence="6"/>